<dbReference type="EMBL" id="CP036267">
    <property type="protein sequence ID" value="QDT33831.1"/>
    <property type="molecule type" value="Genomic_DNA"/>
</dbReference>
<reference evidence="1 2" key="1">
    <citation type="submission" date="2019-02" db="EMBL/GenBank/DDBJ databases">
        <title>Deep-cultivation of Planctomycetes and their phenomic and genomic characterization uncovers novel biology.</title>
        <authorList>
            <person name="Wiegand S."/>
            <person name="Jogler M."/>
            <person name="Boedeker C."/>
            <person name="Pinto D."/>
            <person name="Vollmers J."/>
            <person name="Rivas-Marin E."/>
            <person name="Kohn T."/>
            <person name="Peeters S.H."/>
            <person name="Heuer A."/>
            <person name="Rast P."/>
            <person name="Oberbeckmann S."/>
            <person name="Bunk B."/>
            <person name="Jeske O."/>
            <person name="Meyerdierks A."/>
            <person name="Storesund J.E."/>
            <person name="Kallscheuer N."/>
            <person name="Luecker S."/>
            <person name="Lage O.M."/>
            <person name="Pohl T."/>
            <person name="Merkel B.J."/>
            <person name="Hornburger P."/>
            <person name="Mueller R.-W."/>
            <person name="Bruemmer F."/>
            <person name="Labrenz M."/>
            <person name="Spormann A.M."/>
            <person name="Op den Camp H."/>
            <person name="Overmann J."/>
            <person name="Amann R."/>
            <person name="Jetten M.S.M."/>
            <person name="Mascher T."/>
            <person name="Medema M.H."/>
            <person name="Devos D.P."/>
            <person name="Kaster A.-K."/>
            <person name="Ovreas L."/>
            <person name="Rohde M."/>
            <person name="Galperin M.Y."/>
            <person name="Jogler C."/>
        </authorList>
    </citation>
    <scope>NUCLEOTIDE SEQUENCE [LARGE SCALE GENOMIC DNA]</scope>
    <source>
        <strain evidence="1 2">Mal48</strain>
    </source>
</reference>
<dbReference type="AlphaFoldDB" id="A0A517QQD1"/>
<evidence type="ECO:0000313" key="2">
    <source>
        <dbReference type="Proteomes" id="UP000315724"/>
    </source>
</evidence>
<protein>
    <submittedName>
        <fullName evidence="1">Uncharacterized protein</fullName>
    </submittedName>
</protein>
<dbReference type="Proteomes" id="UP000315724">
    <property type="component" value="Chromosome"/>
</dbReference>
<dbReference type="KEGG" id="tpol:Mal48_30870"/>
<name>A0A517QQD1_9PLAN</name>
<accession>A0A517QQD1</accession>
<proteinExistence type="predicted"/>
<dbReference type="RefSeq" id="WP_145200772.1">
    <property type="nucleotide sequence ID" value="NZ_CP036267.1"/>
</dbReference>
<keyword evidence="2" id="KW-1185">Reference proteome</keyword>
<organism evidence="1 2">
    <name type="scientific">Thalassoglobus polymorphus</name>
    <dbReference type="NCBI Taxonomy" id="2527994"/>
    <lineage>
        <taxon>Bacteria</taxon>
        <taxon>Pseudomonadati</taxon>
        <taxon>Planctomycetota</taxon>
        <taxon>Planctomycetia</taxon>
        <taxon>Planctomycetales</taxon>
        <taxon>Planctomycetaceae</taxon>
        <taxon>Thalassoglobus</taxon>
    </lineage>
</organism>
<evidence type="ECO:0000313" key="1">
    <source>
        <dbReference type="EMBL" id="QDT33831.1"/>
    </source>
</evidence>
<gene>
    <name evidence="1" type="ORF">Mal48_30870</name>
</gene>
<sequence length="500" mass="56346">MKTNQPHLAIGFCHFNAGDLNKPESVSRLARLVRRASKLESFSSFRMVLFIEDGQYHHLARWVDSNEQALSQEIQNQLQASRIQLNSVLAKTAATGVTLLHAADLIPFFTGMKEKHQTQFTGRYYEFAAGQREPCGYTGPKLIRDLLALSHPDTPVYNLDQDVLEDARDLERTAFLVTQLANKAKANLHQPFAVSGAYTDERVYDKASIRVLQYMLVPDAIAILKNESAENSIVSEPDLASEPIDEYFEYRSAQRISNTLDAMVENVMPHVKDQLLSGACFIPNALFLKQHPEVSNLRGLASWSDDHWLEAIRRGTISDEAKADLGIRFEQQRHPDGATFQDVQWHARQFLPRLFFGIAGLDMLKDAKLKETIQNGLPNSPELRDAIWKEGRKSLMELVSPETSQYYAGTVMAAAVDGLPNAEELGFLNEDLYPTGLRNAITELPESYPGPDRDKKNLEGEFQRLVEDIAVWATDMRIWWSDCFIPVAESFQLPGDSDCV</sequence>